<keyword evidence="1" id="KW-0812">Transmembrane</keyword>
<dbReference type="Gene3D" id="3.55.50.30">
    <property type="match status" value="1"/>
</dbReference>
<feature type="domain" description="FecR protein" evidence="2">
    <location>
        <begin position="130"/>
        <end position="216"/>
    </location>
</feature>
<gene>
    <name evidence="4" type="ORF">KK083_13620</name>
</gene>
<evidence type="ECO:0000259" key="2">
    <source>
        <dbReference type="Pfam" id="PF04773"/>
    </source>
</evidence>
<accession>A0AAP2GJ37</accession>
<feature type="domain" description="Protein FecR C-terminal" evidence="3">
    <location>
        <begin position="260"/>
        <end position="327"/>
    </location>
</feature>
<sequence length="334" mass="37150">MDGFDKLLQLYLDGIASREERIQLFRLILSGEYDYGIDGRLISMMEDEMRRMAPDDEKVILEKLYQKLNITEVALAPVQGRVKKRYWIPAATVVLLITVIVTAWVVRSLVSQENNTAPGSEKFLAFSGKQFIRLPDGSTVLLNDSSQLSYRESEAEGFREVTLTGEAFFDVKPSTTKAFVVRSGNVKTTVLGTSFNISARPHQKQVVVTCTRGKVQVSNEQHKFDVIKPNEQLAVNTVTHSFVKTTVSADTGLEWKNSFLIIDRVPLEEAAILIGNKYNVTVVIADAQMKPCVVSSTFMNNENLEDVLRIISTLVQGDFNISGSTATLTGKGCR</sequence>
<feature type="transmembrane region" description="Helical" evidence="1">
    <location>
        <begin position="86"/>
        <end position="106"/>
    </location>
</feature>
<dbReference type="RefSeq" id="WP_254163799.1">
    <property type="nucleotide sequence ID" value="NZ_JAHESF010000012.1"/>
</dbReference>
<name>A0AAP2GJ37_9BACT</name>
<protein>
    <submittedName>
        <fullName evidence="4">FecR domain-containing protein</fullName>
    </submittedName>
</protein>
<keyword evidence="1" id="KW-1133">Transmembrane helix</keyword>
<comment type="caution">
    <text evidence="4">The sequence shown here is derived from an EMBL/GenBank/DDBJ whole genome shotgun (WGS) entry which is preliminary data.</text>
</comment>
<dbReference type="InterPro" id="IPR012373">
    <property type="entry name" value="Ferrdict_sens_TM"/>
</dbReference>
<dbReference type="Pfam" id="PF04773">
    <property type="entry name" value="FecR"/>
    <property type="match status" value="1"/>
</dbReference>
<dbReference type="GO" id="GO:0016989">
    <property type="term" value="F:sigma factor antagonist activity"/>
    <property type="evidence" value="ECO:0007669"/>
    <property type="project" value="TreeGrafter"/>
</dbReference>
<evidence type="ECO:0000313" key="4">
    <source>
        <dbReference type="EMBL" id="MBT1697926.1"/>
    </source>
</evidence>
<dbReference type="Proteomes" id="UP001319200">
    <property type="component" value="Unassembled WGS sequence"/>
</dbReference>
<keyword evidence="5" id="KW-1185">Reference proteome</keyword>
<dbReference type="Pfam" id="PF16344">
    <property type="entry name" value="FecR_C"/>
    <property type="match status" value="1"/>
</dbReference>
<dbReference type="Gene3D" id="2.60.120.1440">
    <property type="match status" value="1"/>
</dbReference>
<dbReference type="PANTHER" id="PTHR30273">
    <property type="entry name" value="PERIPLASMIC SIGNAL SENSOR AND SIGMA FACTOR ACTIVATOR FECR-RELATED"/>
    <property type="match status" value="1"/>
</dbReference>
<dbReference type="InterPro" id="IPR032508">
    <property type="entry name" value="FecR_C"/>
</dbReference>
<dbReference type="AlphaFoldDB" id="A0AAP2GJ37"/>
<proteinExistence type="predicted"/>
<dbReference type="InterPro" id="IPR006860">
    <property type="entry name" value="FecR"/>
</dbReference>
<keyword evidence="1" id="KW-0472">Membrane</keyword>
<evidence type="ECO:0000256" key="1">
    <source>
        <dbReference type="SAM" id="Phobius"/>
    </source>
</evidence>
<organism evidence="4 5">
    <name type="scientific">Chryseosolibacter histidini</name>
    <dbReference type="NCBI Taxonomy" id="2782349"/>
    <lineage>
        <taxon>Bacteria</taxon>
        <taxon>Pseudomonadati</taxon>
        <taxon>Bacteroidota</taxon>
        <taxon>Cytophagia</taxon>
        <taxon>Cytophagales</taxon>
        <taxon>Chryseotaleaceae</taxon>
        <taxon>Chryseosolibacter</taxon>
    </lineage>
</organism>
<evidence type="ECO:0000313" key="5">
    <source>
        <dbReference type="Proteomes" id="UP001319200"/>
    </source>
</evidence>
<dbReference type="EMBL" id="JAHESF010000012">
    <property type="protein sequence ID" value="MBT1697926.1"/>
    <property type="molecule type" value="Genomic_DNA"/>
</dbReference>
<reference evidence="4 5" key="1">
    <citation type="submission" date="2021-05" db="EMBL/GenBank/DDBJ databases">
        <title>A Polyphasic approach of four new species of the genus Ohtaekwangia: Ohtaekwangia histidinii sp. nov., Ohtaekwangia cretensis sp. nov., Ohtaekwangia indiensis sp. nov., Ohtaekwangia reichenbachii sp. nov. from diverse environment.</title>
        <authorList>
            <person name="Octaviana S."/>
        </authorList>
    </citation>
    <scope>NUCLEOTIDE SEQUENCE [LARGE SCALE GENOMIC DNA]</scope>
    <source>
        <strain evidence="4 5">PWU4</strain>
    </source>
</reference>
<evidence type="ECO:0000259" key="3">
    <source>
        <dbReference type="Pfam" id="PF16344"/>
    </source>
</evidence>
<dbReference type="PANTHER" id="PTHR30273:SF2">
    <property type="entry name" value="PROTEIN FECR"/>
    <property type="match status" value="1"/>
</dbReference>